<sequence length="683" mass="76696">MNYNIHPISYLNADSYNSTAQSGSEPHVDSVAASVSEDSKSGSPKGNNNNNNANNAHITSISTSSTTSSSYEFEDTHSPTNSLSNLNTNSPQSSFTSQSSGNSPLLMDKDYENGQANLHNNGDHHHHHHHHHLQTQLGVSPILNPITASQGFQRQQQEHQQGVQNVQYSFPHGNNKSSNSAAANPFSVPLFNPIAASQSHNLFSGNHFDELLYNNYNKPAPQGQVNLHNHVSKQVDLSSEIPIPTSNNNNNINNIPESAGENLGTSPPKKKKIYRKVKDEDMKGPFNCRWKSCTAIFDVPEDLYDHLCNDHVGRKSSNNLQLTCYWDNCLTSTVKRDHITSHLRVHIPLKPFHCELCPKLFKRPQDLKKHMKIHNEDHLRNLKKNQKKLAKLEQQKMSRHQQTPLYTQPIIGNSMAAPGKRKLDGNMSMISSILTDFNFGEMHQDTNKRARFDGGSYNIDMFNKLNSTYDQTCHQQQPPQQQQQQAALHNMFNNVPQINETERYFYNLSNSIDNQYQQLLDGSGQSAQLYPTTSQTYGSHPLNGFAAPVAGLSSGSSGIYYPPQINRANNYAQSFNRVSNYQKSADKRDEEYEEEDEGEESYSEASTEDFSSEDDEEVDDDQLAGLLGGLSLEQSYDVNDVLKHKQMVDAVLQYLSNIKQKMLAEEEETTLSSSKLYPEIAAF</sequence>
<comment type="caution">
    <text evidence="13">The sequence shown here is derived from an EMBL/GenBank/DDBJ whole genome shotgun (WGS) entry which is preliminary data.</text>
</comment>
<evidence type="ECO:0000256" key="3">
    <source>
        <dbReference type="ARBA" id="ARBA00022723"/>
    </source>
</evidence>
<dbReference type="GeneID" id="66116846"/>
<dbReference type="RefSeq" id="XP_043046978.1">
    <property type="nucleotide sequence ID" value="XM_043194193.1"/>
</dbReference>
<evidence type="ECO:0000256" key="7">
    <source>
        <dbReference type="ARBA" id="ARBA00023242"/>
    </source>
</evidence>
<keyword evidence="2" id="KW-0678">Repressor</keyword>
<evidence type="ECO:0000256" key="5">
    <source>
        <dbReference type="ARBA" id="ARBA00022771"/>
    </source>
</evidence>
<dbReference type="PANTHER" id="PTHR47257">
    <property type="entry name" value="PH-RESPONSE TRANSCRIPTION FACTOR PACC/RIM101"/>
    <property type="match status" value="1"/>
</dbReference>
<evidence type="ECO:0000256" key="2">
    <source>
        <dbReference type="ARBA" id="ARBA00022491"/>
    </source>
</evidence>
<reference evidence="13" key="1">
    <citation type="submission" date="2021-03" db="EMBL/GenBank/DDBJ databases">
        <authorList>
            <person name="Palmer J.M."/>
        </authorList>
    </citation>
    <scope>NUCLEOTIDE SEQUENCE</scope>
    <source>
        <strain evidence="13">ARV_011</strain>
    </source>
</reference>
<feature type="compositionally biased region" description="Acidic residues" evidence="11">
    <location>
        <begin position="591"/>
        <end position="619"/>
    </location>
</feature>
<evidence type="ECO:0000256" key="9">
    <source>
        <dbReference type="ARBA" id="ARBA00039490"/>
    </source>
</evidence>
<dbReference type="FunFam" id="3.30.160.60:FF:000100">
    <property type="entry name" value="Zinc finger 45-like"/>
    <property type="match status" value="1"/>
</dbReference>
<keyword evidence="5 10" id="KW-0863">Zinc-finger</keyword>
<dbReference type="GO" id="GO:0008270">
    <property type="term" value="F:zinc ion binding"/>
    <property type="evidence" value="ECO:0007669"/>
    <property type="project" value="UniProtKB-KW"/>
</dbReference>
<feature type="domain" description="C2H2-type" evidence="12">
    <location>
        <begin position="322"/>
        <end position="351"/>
    </location>
</feature>
<evidence type="ECO:0000256" key="8">
    <source>
        <dbReference type="ARBA" id="ARBA00038089"/>
    </source>
</evidence>
<feature type="region of interest" description="Disordered" evidence="11">
    <location>
        <begin position="240"/>
        <end position="269"/>
    </location>
</feature>
<feature type="region of interest" description="Disordered" evidence="11">
    <location>
        <begin position="17"/>
        <end position="136"/>
    </location>
</feature>
<protein>
    <recommendedName>
        <fullName evidence="9">pH-response transcription factor pacC/RIM101</fullName>
    </recommendedName>
</protein>
<dbReference type="InterPro" id="IPR036236">
    <property type="entry name" value="Znf_C2H2_sf"/>
</dbReference>
<keyword evidence="3" id="KW-0479">Metal-binding</keyword>
<keyword evidence="6" id="KW-0862">Zinc</keyword>
<name>A0A9P8AGC7_9ASCO</name>
<dbReference type="InterPro" id="IPR013087">
    <property type="entry name" value="Znf_C2H2_type"/>
</dbReference>
<keyword evidence="14" id="KW-1185">Reference proteome</keyword>
<feature type="domain" description="C2H2-type" evidence="12">
    <location>
        <begin position="286"/>
        <end position="316"/>
    </location>
</feature>
<dbReference type="PROSITE" id="PS50157">
    <property type="entry name" value="ZINC_FINGER_C2H2_2"/>
    <property type="match status" value="3"/>
</dbReference>
<feature type="region of interest" description="Disordered" evidence="11">
    <location>
        <begin position="582"/>
        <end position="619"/>
    </location>
</feature>
<dbReference type="PROSITE" id="PS00028">
    <property type="entry name" value="ZINC_FINGER_C2H2_1"/>
    <property type="match status" value="2"/>
</dbReference>
<comment type="similarity">
    <text evidence="8">Belongs to the pacC/RIM101 family.</text>
</comment>
<dbReference type="PANTHER" id="PTHR47257:SF1">
    <property type="entry name" value="PH-RESPONSE TRANSCRIPTION FACTOR PACC_RIM101"/>
    <property type="match status" value="1"/>
</dbReference>
<gene>
    <name evidence="13" type="ORF">KQ657_003472</name>
</gene>
<dbReference type="InterPro" id="IPR050806">
    <property type="entry name" value="pacC/RIM101"/>
</dbReference>
<evidence type="ECO:0000259" key="12">
    <source>
        <dbReference type="PROSITE" id="PS50157"/>
    </source>
</evidence>
<evidence type="ECO:0000313" key="14">
    <source>
        <dbReference type="Proteomes" id="UP000790833"/>
    </source>
</evidence>
<dbReference type="AlphaFoldDB" id="A0A9P8AGC7"/>
<evidence type="ECO:0000256" key="11">
    <source>
        <dbReference type="SAM" id="MobiDB-lite"/>
    </source>
</evidence>
<evidence type="ECO:0000256" key="6">
    <source>
        <dbReference type="ARBA" id="ARBA00022833"/>
    </source>
</evidence>
<dbReference type="GO" id="GO:0005634">
    <property type="term" value="C:nucleus"/>
    <property type="evidence" value="ECO:0007669"/>
    <property type="project" value="UniProtKB-SubCell"/>
</dbReference>
<evidence type="ECO:0000256" key="1">
    <source>
        <dbReference type="ARBA" id="ARBA00004123"/>
    </source>
</evidence>
<feature type="compositionally biased region" description="Low complexity" evidence="11">
    <location>
        <begin position="47"/>
        <end position="70"/>
    </location>
</feature>
<dbReference type="SUPFAM" id="SSF57667">
    <property type="entry name" value="beta-beta-alpha zinc fingers"/>
    <property type="match status" value="2"/>
</dbReference>
<dbReference type="GO" id="GO:0045944">
    <property type="term" value="P:positive regulation of transcription by RNA polymerase II"/>
    <property type="evidence" value="ECO:0007669"/>
    <property type="project" value="TreeGrafter"/>
</dbReference>
<comment type="subcellular location">
    <subcellularLocation>
        <location evidence="1">Nucleus</location>
    </subcellularLocation>
</comment>
<keyword evidence="4" id="KW-0677">Repeat</keyword>
<evidence type="ECO:0000256" key="10">
    <source>
        <dbReference type="PROSITE-ProRule" id="PRU00042"/>
    </source>
</evidence>
<dbReference type="OrthoDB" id="6155966at2759"/>
<feature type="compositionally biased region" description="Low complexity" evidence="11">
    <location>
        <begin position="240"/>
        <end position="258"/>
    </location>
</feature>
<organism evidence="13 14">
    <name type="scientific">Scheffersomyces spartinae</name>
    <dbReference type="NCBI Taxonomy" id="45513"/>
    <lineage>
        <taxon>Eukaryota</taxon>
        <taxon>Fungi</taxon>
        <taxon>Dikarya</taxon>
        <taxon>Ascomycota</taxon>
        <taxon>Saccharomycotina</taxon>
        <taxon>Pichiomycetes</taxon>
        <taxon>Debaryomycetaceae</taxon>
        <taxon>Scheffersomyces</taxon>
    </lineage>
</organism>
<dbReference type="Proteomes" id="UP000790833">
    <property type="component" value="Unassembled WGS sequence"/>
</dbReference>
<feature type="compositionally biased region" description="Low complexity" evidence="11">
    <location>
        <begin position="78"/>
        <end position="104"/>
    </location>
</feature>
<evidence type="ECO:0000313" key="13">
    <source>
        <dbReference type="EMBL" id="KAG7191426.1"/>
    </source>
</evidence>
<accession>A0A9P8AGC7</accession>
<dbReference type="EMBL" id="JAHMUF010000030">
    <property type="protein sequence ID" value="KAG7191426.1"/>
    <property type="molecule type" value="Genomic_DNA"/>
</dbReference>
<proteinExistence type="inferred from homology"/>
<dbReference type="Gene3D" id="3.30.160.60">
    <property type="entry name" value="Classic Zinc Finger"/>
    <property type="match status" value="2"/>
</dbReference>
<feature type="compositionally biased region" description="Basic residues" evidence="11">
    <location>
        <begin position="124"/>
        <end position="133"/>
    </location>
</feature>
<evidence type="ECO:0000256" key="4">
    <source>
        <dbReference type="ARBA" id="ARBA00022737"/>
    </source>
</evidence>
<dbReference type="SMART" id="SM00355">
    <property type="entry name" value="ZnF_C2H2"/>
    <property type="match status" value="3"/>
</dbReference>
<keyword evidence="7" id="KW-0539">Nucleus</keyword>
<feature type="domain" description="C2H2-type" evidence="12">
    <location>
        <begin position="352"/>
        <end position="379"/>
    </location>
</feature>